<organism evidence="1 2">
    <name type="scientific">Pyrobaculum ferrireducens</name>
    <dbReference type="NCBI Taxonomy" id="1104324"/>
    <lineage>
        <taxon>Archaea</taxon>
        <taxon>Thermoproteota</taxon>
        <taxon>Thermoprotei</taxon>
        <taxon>Thermoproteales</taxon>
        <taxon>Thermoproteaceae</taxon>
        <taxon>Pyrobaculum</taxon>
    </lineage>
</organism>
<dbReference type="AlphaFoldDB" id="G7VE56"/>
<evidence type="ECO:0000313" key="1">
    <source>
        <dbReference type="EMBL" id="AET32829.1"/>
    </source>
</evidence>
<dbReference type="STRING" id="1104324.P186_1402"/>
<dbReference type="HOGENOM" id="CLU_2748352_0_0_2"/>
<gene>
    <name evidence="1" type="ORF">P186_1402</name>
</gene>
<protein>
    <submittedName>
        <fullName evidence="1">Uncharacterized protein</fullName>
    </submittedName>
</protein>
<dbReference type="BioCyc" id="PSP1104324:GJSN-1379-MONOMER"/>
<dbReference type="KEGG" id="pyr:P186_1402"/>
<dbReference type="EMBL" id="CP003098">
    <property type="protein sequence ID" value="AET32829.1"/>
    <property type="molecule type" value="Genomic_DNA"/>
</dbReference>
<dbReference type="RefSeq" id="WP_014288655.1">
    <property type="nucleotide sequence ID" value="NC_016645.1"/>
</dbReference>
<reference evidence="1 2" key="1">
    <citation type="journal article" date="2012" name="J. Bacteriol.">
        <title>Complete genome sequence of strain 1860, a crenarchaeon of the genus pyrobaculum able to grow with various electron acceptors.</title>
        <authorList>
            <person name="Mardanov A.V."/>
            <person name="Gumerov V.M."/>
            <person name="Slobodkina G.B."/>
            <person name="Beletsky A.V."/>
            <person name="Bonch-Osmolovskaya E.A."/>
            <person name="Ravin N.V."/>
            <person name="Skryabin K.G."/>
        </authorList>
    </citation>
    <scope>NUCLEOTIDE SEQUENCE [LARGE SCALE GENOMIC DNA]</scope>
    <source>
        <strain evidence="1 2">1860</strain>
    </source>
</reference>
<keyword evidence="2" id="KW-1185">Reference proteome</keyword>
<proteinExistence type="predicted"/>
<accession>G7VE56</accession>
<sequence length="70" mass="7710">MEVDCDIELANEGGILTLGAGEELVETGHFLATFSNRETILKGLEDFYSEIKEMVVSRVSSEVRSRCGAR</sequence>
<dbReference type="Proteomes" id="UP000005867">
    <property type="component" value="Chromosome"/>
</dbReference>
<dbReference type="GeneID" id="11595662"/>
<evidence type="ECO:0000313" key="2">
    <source>
        <dbReference type="Proteomes" id="UP000005867"/>
    </source>
</evidence>
<name>G7VE56_9CREN</name>